<reference evidence="1 2" key="1">
    <citation type="submission" date="2019-09" db="EMBL/GenBank/DDBJ databases">
        <title>Draft genome sequence of Pseudomonas brenneri CCUG 51514(T).</title>
        <authorList>
            <person name="Tunovic T."/>
            <person name="Pineiro-Iglesias B."/>
            <person name="Unosson C."/>
            <person name="Inganas E."/>
            <person name="Ohlen M."/>
            <person name="Cardew S."/>
            <person name="Jensie-Markopoulos S."/>
            <person name="Salva-Serra F."/>
            <person name="Jaen-Luchoro D."/>
            <person name="Svensson-Stadler L."/>
            <person name="Chun J."/>
            <person name="Moore E."/>
        </authorList>
    </citation>
    <scope>NUCLEOTIDE SEQUENCE [LARGE SCALE GENOMIC DNA]</scope>
    <source>
        <strain evidence="1 2">CCUG 51514</strain>
    </source>
</reference>
<dbReference type="EMBL" id="VUOL01000003">
    <property type="protein sequence ID" value="KAA2232009.1"/>
    <property type="molecule type" value="Genomic_DNA"/>
</dbReference>
<evidence type="ECO:0000313" key="2">
    <source>
        <dbReference type="Proteomes" id="UP000325296"/>
    </source>
</evidence>
<protein>
    <submittedName>
        <fullName evidence="1">SPOR domain-containing protein</fullName>
    </submittedName>
</protein>
<comment type="caution">
    <text evidence="1">The sequence shown here is derived from an EMBL/GenBank/DDBJ whole genome shotgun (WGS) entry which is preliminary data.</text>
</comment>
<name>A0A5B2V1C5_9PSED</name>
<sequence length="124" mass="13412">MRKVAMAIVVLALAGCGDGPNLDTPRDKAEAAKAQAPAVASVQWDVLVRSPDNKLQALTDLTAWLLENGFPFYLAKEDGKDLVLLGPFASKAEAEAKQTQLQERLVKKKKTDAESLVIEHKASQ</sequence>
<gene>
    <name evidence="1" type="ORF">F1720_08115</name>
</gene>
<dbReference type="Proteomes" id="UP000325296">
    <property type="component" value="Unassembled WGS sequence"/>
</dbReference>
<dbReference type="InterPro" id="IPR036680">
    <property type="entry name" value="SPOR-like_sf"/>
</dbReference>
<dbReference type="RefSeq" id="WP_090290764.1">
    <property type="nucleotide sequence ID" value="NZ_BMNU01000004.1"/>
</dbReference>
<dbReference type="OrthoDB" id="6955105at2"/>
<accession>A0A5B2V1C5</accession>
<dbReference type="SUPFAM" id="SSF110997">
    <property type="entry name" value="Sporulation related repeat"/>
    <property type="match status" value="1"/>
</dbReference>
<proteinExistence type="predicted"/>
<dbReference type="PROSITE" id="PS51257">
    <property type="entry name" value="PROKAR_LIPOPROTEIN"/>
    <property type="match status" value="1"/>
</dbReference>
<dbReference type="GO" id="GO:0042834">
    <property type="term" value="F:peptidoglycan binding"/>
    <property type="evidence" value="ECO:0007669"/>
    <property type="project" value="InterPro"/>
</dbReference>
<organism evidence="1 2">
    <name type="scientific">Pseudomonas brenneri</name>
    <dbReference type="NCBI Taxonomy" id="129817"/>
    <lineage>
        <taxon>Bacteria</taxon>
        <taxon>Pseudomonadati</taxon>
        <taxon>Pseudomonadota</taxon>
        <taxon>Gammaproteobacteria</taxon>
        <taxon>Pseudomonadales</taxon>
        <taxon>Pseudomonadaceae</taxon>
        <taxon>Pseudomonas</taxon>
    </lineage>
</organism>
<dbReference type="AlphaFoldDB" id="A0A5B2V1C5"/>
<evidence type="ECO:0000313" key="1">
    <source>
        <dbReference type="EMBL" id="KAA2232009.1"/>
    </source>
</evidence>